<comment type="caution">
    <text evidence="2">The sequence shown here is derived from an EMBL/GenBank/DDBJ whole genome shotgun (WGS) entry which is preliminary data.</text>
</comment>
<evidence type="ECO:0000313" key="3">
    <source>
        <dbReference type="Proteomes" id="UP001396334"/>
    </source>
</evidence>
<proteinExistence type="predicted"/>
<evidence type="ECO:0000256" key="1">
    <source>
        <dbReference type="SAM" id="MobiDB-lite"/>
    </source>
</evidence>
<keyword evidence="3" id="KW-1185">Reference proteome</keyword>
<feature type="compositionally biased region" description="Polar residues" evidence="1">
    <location>
        <begin position="12"/>
        <end position="30"/>
    </location>
</feature>
<feature type="region of interest" description="Disordered" evidence="1">
    <location>
        <begin position="79"/>
        <end position="111"/>
    </location>
</feature>
<accession>A0ABR2T2W9</accession>
<name>A0ABR2T2W9_9ROSI</name>
<reference evidence="2 3" key="1">
    <citation type="journal article" date="2024" name="G3 (Bethesda)">
        <title>Genome assembly of Hibiscus sabdariffa L. provides insights into metabolisms of medicinal natural products.</title>
        <authorList>
            <person name="Kim T."/>
        </authorList>
    </citation>
    <scope>NUCLEOTIDE SEQUENCE [LARGE SCALE GENOMIC DNA]</scope>
    <source>
        <strain evidence="2">TK-2024</strain>
        <tissue evidence="2">Old leaves</tissue>
    </source>
</reference>
<feature type="region of interest" description="Disordered" evidence="1">
    <location>
        <begin position="1"/>
        <end position="53"/>
    </location>
</feature>
<dbReference type="EMBL" id="JBBPBN010000009">
    <property type="protein sequence ID" value="KAK9031754.1"/>
    <property type="molecule type" value="Genomic_DNA"/>
</dbReference>
<evidence type="ECO:0000313" key="2">
    <source>
        <dbReference type="EMBL" id="KAK9031754.1"/>
    </source>
</evidence>
<organism evidence="2 3">
    <name type="scientific">Hibiscus sabdariffa</name>
    <name type="common">roselle</name>
    <dbReference type="NCBI Taxonomy" id="183260"/>
    <lineage>
        <taxon>Eukaryota</taxon>
        <taxon>Viridiplantae</taxon>
        <taxon>Streptophyta</taxon>
        <taxon>Embryophyta</taxon>
        <taxon>Tracheophyta</taxon>
        <taxon>Spermatophyta</taxon>
        <taxon>Magnoliopsida</taxon>
        <taxon>eudicotyledons</taxon>
        <taxon>Gunneridae</taxon>
        <taxon>Pentapetalae</taxon>
        <taxon>rosids</taxon>
        <taxon>malvids</taxon>
        <taxon>Malvales</taxon>
        <taxon>Malvaceae</taxon>
        <taxon>Malvoideae</taxon>
        <taxon>Hibiscus</taxon>
    </lineage>
</organism>
<dbReference type="Proteomes" id="UP001396334">
    <property type="component" value="Unassembled WGS sequence"/>
</dbReference>
<gene>
    <name evidence="2" type="ORF">V6N11_056044</name>
</gene>
<sequence>MRIVKPKPSAEPDTNNNKTTGGSPRMNSSGKVMFQSLERSSRNPSSFNGDPRFKQKRVMERSYSALNVVLVRGSSKSASAFGFFSSSSPQKSANGGSSNGHRSNGRSKKTD</sequence>
<feature type="compositionally biased region" description="Low complexity" evidence="1">
    <location>
        <begin position="79"/>
        <end position="102"/>
    </location>
</feature>
<protein>
    <submittedName>
        <fullName evidence="2">Uncharacterized protein</fullName>
    </submittedName>
</protein>